<keyword evidence="2" id="KW-1185">Reference proteome</keyword>
<name>A0ACC0PYT4_RHOML</name>
<dbReference type="Proteomes" id="UP001062846">
    <property type="component" value="Chromosome 2"/>
</dbReference>
<gene>
    <name evidence="1" type="ORF">RHMOL_Rhmol02G0297300</name>
</gene>
<comment type="caution">
    <text evidence="1">The sequence shown here is derived from an EMBL/GenBank/DDBJ whole genome shotgun (WGS) entry which is preliminary data.</text>
</comment>
<dbReference type="EMBL" id="CM046389">
    <property type="protein sequence ID" value="KAI8569693.1"/>
    <property type="molecule type" value="Genomic_DNA"/>
</dbReference>
<accession>A0ACC0PYT4</accession>
<evidence type="ECO:0000313" key="2">
    <source>
        <dbReference type="Proteomes" id="UP001062846"/>
    </source>
</evidence>
<proteinExistence type="predicted"/>
<sequence length="566" mass="60557">MMGPNFVLHRGDRRCQYFGCGRAARGASGLCISHGGGRRCLKPGCCKGAAKGGTAYCKAHGGGPRCQRLGRTKSASGRTDFCIAYGGGQRCSQEGCGRVARCKTGLCIRHGGSKRCQNENCTESAEGLSGLCISHGGGRRCQHLGCTRGAQGDGLCTSHGGDGDGALVEDIGVHGHGGATLGPMVHEKMEEEIAFPPSLLKPIGGRKSFNSCRILTSFGNFDSRLRQEIFDMFKITCWLGLSNQNTDTYNYDATVDRQLKSQDKWWAAGGDAVKKDLGMSLEVLLAFAFPMAAAPDVRNRTAKKELRGEQLTARPTVVVNDAKDWGVIKVPKDARISVLPTVAGSGAVKKGAHLSARGMVEGKGVHSKVVGFVRRVCMVGLNSVLHMGVVRGVLFRSAQRAHVGVPTFVSVTVGERGANPKDVERVHREPLILARNMVEARDAPGANLSQSLVKAHGVCKRCQSEGCGNTAQGSTGFCNAHAGVKRCSWGQRESELGQGEEPRNSFAWEMTRLCTFHGARSIGALVQDKLVRRGATLRPMFLDSESSKPEKMEEVVIAVEGMNEEQ</sequence>
<organism evidence="1 2">
    <name type="scientific">Rhododendron molle</name>
    <name type="common">Chinese azalea</name>
    <name type="synonym">Azalea mollis</name>
    <dbReference type="NCBI Taxonomy" id="49168"/>
    <lineage>
        <taxon>Eukaryota</taxon>
        <taxon>Viridiplantae</taxon>
        <taxon>Streptophyta</taxon>
        <taxon>Embryophyta</taxon>
        <taxon>Tracheophyta</taxon>
        <taxon>Spermatophyta</taxon>
        <taxon>Magnoliopsida</taxon>
        <taxon>eudicotyledons</taxon>
        <taxon>Gunneridae</taxon>
        <taxon>Pentapetalae</taxon>
        <taxon>asterids</taxon>
        <taxon>Ericales</taxon>
        <taxon>Ericaceae</taxon>
        <taxon>Ericoideae</taxon>
        <taxon>Rhodoreae</taxon>
        <taxon>Rhododendron</taxon>
    </lineage>
</organism>
<evidence type="ECO:0000313" key="1">
    <source>
        <dbReference type="EMBL" id="KAI8569693.1"/>
    </source>
</evidence>
<reference evidence="1" key="1">
    <citation type="submission" date="2022-02" db="EMBL/GenBank/DDBJ databases">
        <title>Plant Genome Project.</title>
        <authorList>
            <person name="Zhang R.-G."/>
        </authorList>
    </citation>
    <scope>NUCLEOTIDE SEQUENCE</scope>
    <source>
        <strain evidence="1">AT1</strain>
    </source>
</reference>
<protein>
    <submittedName>
        <fullName evidence="1">Uncharacterized protein</fullName>
    </submittedName>
</protein>